<dbReference type="SMR" id="A0A0R0K884"/>
<protein>
    <recommendedName>
        <fullName evidence="6">RING-CH-type domain-containing protein</fullName>
    </recommendedName>
</protein>
<accession>A0A0R0K884</accession>
<gene>
    <name evidence="7" type="ORF">GLYMA_04G141200</name>
</gene>
<evidence type="ECO:0000256" key="3">
    <source>
        <dbReference type="ARBA" id="ARBA00022833"/>
    </source>
</evidence>
<dbReference type="InParanoid" id="A0A0R0K884"/>
<evidence type="ECO:0000313" key="7">
    <source>
        <dbReference type="EMBL" id="KRH62902.1"/>
    </source>
</evidence>
<keyword evidence="5" id="KW-0472">Membrane</keyword>
<dbReference type="PROSITE" id="PS51292">
    <property type="entry name" value="ZF_RING_CH"/>
    <property type="match status" value="1"/>
</dbReference>
<dbReference type="EMBL" id="CM000837">
    <property type="protein sequence ID" value="KRH62902.1"/>
    <property type="molecule type" value="Genomic_DNA"/>
</dbReference>
<dbReference type="SUPFAM" id="SSF57850">
    <property type="entry name" value="RING/U-box"/>
    <property type="match status" value="1"/>
</dbReference>
<feature type="domain" description="RING-CH-type" evidence="6">
    <location>
        <begin position="63"/>
        <end position="123"/>
    </location>
</feature>
<feature type="compositionally biased region" description="Acidic residues" evidence="4">
    <location>
        <begin position="50"/>
        <end position="60"/>
    </location>
</feature>
<reference evidence="8" key="2">
    <citation type="submission" date="2018-02" db="UniProtKB">
        <authorList>
            <consortium name="EnsemblPlants"/>
        </authorList>
    </citation>
    <scope>IDENTIFICATION</scope>
    <source>
        <strain evidence="8">Williams 82</strain>
    </source>
</reference>
<dbReference type="GO" id="GO:0016020">
    <property type="term" value="C:membrane"/>
    <property type="evidence" value="ECO:0000318"/>
    <property type="project" value="GO_Central"/>
</dbReference>
<dbReference type="GO" id="GO:0008270">
    <property type="term" value="F:zinc ion binding"/>
    <property type="evidence" value="ECO:0007669"/>
    <property type="project" value="UniProtKB-KW"/>
</dbReference>
<sequence>MSDHLVVFVDCLARPVPVDPVAQTTQVPFEPSPPPAVVDADAAGSSDTSPSEDCDDEGDDEEEQLIQMAECHICQEEDGVSNLETPCACSGSLKYAHRKCVQHWCDEKGDITCEICHHVCFLHNSFHIPVLFGYCKSLGCPGIARVYLDGDWEGSGSPKWLFVFFPSILTLPHLMIIVLPLGIGTDCRPIRVLD</sequence>
<evidence type="ECO:0000256" key="1">
    <source>
        <dbReference type="ARBA" id="ARBA00022723"/>
    </source>
</evidence>
<dbReference type="Pfam" id="PF12906">
    <property type="entry name" value="RINGv"/>
    <property type="match status" value="1"/>
</dbReference>
<keyword evidence="3" id="KW-0862">Zinc</keyword>
<dbReference type="SMART" id="SM00744">
    <property type="entry name" value="RINGv"/>
    <property type="match status" value="1"/>
</dbReference>
<dbReference type="Gramene" id="KRH62902">
    <property type="protein sequence ID" value="KRH62902"/>
    <property type="gene ID" value="GLYMA_04G141200"/>
</dbReference>
<dbReference type="InterPro" id="IPR033275">
    <property type="entry name" value="MARCH-like"/>
</dbReference>
<name>A0A0R0K884_SOYBN</name>
<dbReference type="InterPro" id="IPR013083">
    <property type="entry name" value="Znf_RING/FYVE/PHD"/>
</dbReference>
<dbReference type="PaxDb" id="3847-GLYMA04G26831.1"/>
<evidence type="ECO:0000256" key="2">
    <source>
        <dbReference type="ARBA" id="ARBA00022771"/>
    </source>
</evidence>
<dbReference type="Proteomes" id="UP000008827">
    <property type="component" value="Chromosome 4"/>
</dbReference>
<dbReference type="PANTHER" id="PTHR23012">
    <property type="entry name" value="RING/FYVE/PHD ZINC FINGER DOMAIN-CONTAINING"/>
    <property type="match status" value="1"/>
</dbReference>
<evidence type="ECO:0000313" key="9">
    <source>
        <dbReference type="Proteomes" id="UP000008827"/>
    </source>
</evidence>
<feature type="compositionally biased region" description="Low complexity" evidence="4">
    <location>
        <begin position="37"/>
        <end position="49"/>
    </location>
</feature>
<proteinExistence type="predicted"/>
<keyword evidence="2" id="KW-0863">Zinc-finger</keyword>
<keyword evidence="1" id="KW-0479">Metal-binding</keyword>
<evidence type="ECO:0000256" key="4">
    <source>
        <dbReference type="SAM" id="MobiDB-lite"/>
    </source>
</evidence>
<dbReference type="EnsemblPlants" id="KRH62902">
    <property type="protein sequence ID" value="KRH62902"/>
    <property type="gene ID" value="GLYMA_04G141200"/>
</dbReference>
<keyword evidence="5" id="KW-1133">Transmembrane helix</keyword>
<organism evidence="7">
    <name type="scientific">Glycine max</name>
    <name type="common">Soybean</name>
    <name type="synonym">Glycine hispida</name>
    <dbReference type="NCBI Taxonomy" id="3847"/>
    <lineage>
        <taxon>Eukaryota</taxon>
        <taxon>Viridiplantae</taxon>
        <taxon>Streptophyta</taxon>
        <taxon>Embryophyta</taxon>
        <taxon>Tracheophyta</taxon>
        <taxon>Spermatophyta</taxon>
        <taxon>Magnoliopsida</taxon>
        <taxon>eudicotyledons</taxon>
        <taxon>Gunneridae</taxon>
        <taxon>Pentapetalae</taxon>
        <taxon>rosids</taxon>
        <taxon>fabids</taxon>
        <taxon>Fabales</taxon>
        <taxon>Fabaceae</taxon>
        <taxon>Papilionoideae</taxon>
        <taxon>50 kb inversion clade</taxon>
        <taxon>NPAAA clade</taxon>
        <taxon>indigoferoid/millettioid clade</taxon>
        <taxon>Phaseoleae</taxon>
        <taxon>Glycine</taxon>
        <taxon>Glycine subgen. Soja</taxon>
    </lineage>
</organism>
<reference evidence="7" key="3">
    <citation type="submission" date="2018-07" db="EMBL/GenBank/DDBJ databases">
        <title>WGS assembly of Glycine max.</title>
        <authorList>
            <person name="Schmutz J."/>
            <person name="Cannon S."/>
            <person name="Schlueter J."/>
            <person name="Ma J."/>
            <person name="Mitros T."/>
            <person name="Nelson W."/>
            <person name="Hyten D."/>
            <person name="Song Q."/>
            <person name="Thelen J."/>
            <person name="Cheng J."/>
            <person name="Xu D."/>
            <person name="Hellsten U."/>
            <person name="May G."/>
            <person name="Yu Y."/>
            <person name="Sakurai T."/>
            <person name="Umezawa T."/>
            <person name="Bhattacharyya M."/>
            <person name="Sandhu D."/>
            <person name="Valliyodan B."/>
            <person name="Lindquist E."/>
            <person name="Peto M."/>
            <person name="Grant D."/>
            <person name="Shu S."/>
            <person name="Goodstein D."/>
            <person name="Barry K."/>
            <person name="Futrell-Griggs M."/>
            <person name="Abernathy B."/>
            <person name="Du J."/>
            <person name="Tian Z."/>
            <person name="Zhu L."/>
            <person name="Gill N."/>
            <person name="Joshi T."/>
            <person name="Libault M."/>
            <person name="Sethuraman A."/>
            <person name="Zhang X."/>
            <person name="Shinozaki K."/>
            <person name="Nguyen H."/>
            <person name="Wing R."/>
            <person name="Cregan P."/>
            <person name="Specht J."/>
            <person name="Grimwood J."/>
            <person name="Rokhsar D."/>
            <person name="Stacey G."/>
            <person name="Shoemaker R."/>
            <person name="Jackson S."/>
        </authorList>
    </citation>
    <scope>NUCLEOTIDE SEQUENCE</scope>
    <source>
        <tissue evidence="7">Callus</tissue>
    </source>
</reference>
<dbReference type="InterPro" id="IPR011016">
    <property type="entry name" value="Znf_RING-CH"/>
</dbReference>
<feature type="transmembrane region" description="Helical" evidence="5">
    <location>
        <begin position="160"/>
        <end position="183"/>
    </location>
</feature>
<dbReference type="GO" id="GO:0016567">
    <property type="term" value="P:protein ubiquitination"/>
    <property type="evidence" value="ECO:0000318"/>
    <property type="project" value="GO_Central"/>
</dbReference>
<dbReference type="GO" id="GO:0004842">
    <property type="term" value="F:ubiquitin-protein transferase activity"/>
    <property type="evidence" value="ECO:0000318"/>
    <property type="project" value="GO_Central"/>
</dbReference>
<evidence type="ECO:0000259" key="6">
    <source>
        <dbReference type="PROSITE" id="PS51292"/>
    </source>
</evidence>
<dbReference type="Gene3D" id="3.30.40.10">
    <property type="entry name" value="Zinc/RING finger domain, C3HC4 (zinc finger)"/>
    <property type="match status" value="1"/>
</dbReference>
<feature type="region of interest" description="Disordered" evidence="4">
    <location>
        <begin position="24"/>
        <end position="60"/>
    </location>
</feature>
<evidence type="ECO:0000313" key="8">
    <source>
        <dbReference type="EnsemblPlants" id="KRH62902"/>
    </source>
</evidence>
<keyword evidence="5" id="KW-0812">Transmembrane</keyword>
<dbReference type="CDD" id="cd16495">
    <property type="entry name" value="RING_CH-C4HC3_MARCH"/>
    <property type="match status" value="1"/>
</dbReference>
<keyword evidence="9" id="KW-1185">Reference proteome</keyword>
<reference evidence="7 8" key="1">
    <citation type="journal article" date="2010" name="Nature">
        <title>Genome sequence of the palaeopolyploid soybean.</title>
        <authorList>
            <person name="Schmutz J."/>
            <person name="Cannon S.B."/>
            <person name="Schlueter J."/>
            <person name="Ma J."/>
            <person name="Mitros T."/>
            <person name="Nelson W."/>
            <person name="Hyten D.L."/>
            <person name="Song Q."/>
            <person name="Thelen J.J."/>
            <person name="Cheng J."/>
            <person name="Xu D."/>
            <person name="Hellsten U."/>
            <person name="May G.D."/>
            <person name="Yu Y."/>
            <person name="Sakurai T."/>
            <person name="Umezawa T."/>
            <person name="Bhattacharyya M.K."/>
            <person name="Sandhu D."/>
            <person name="Valliyodan B."/>
            <person name="Lindquist E."/>
            <person name="Peto M."/>
            <person name="Grant D."/>
            <person name="Shu S."/>
            <person name="Goodstein D."/>
            <person name="Barry K."/>
            <person name="Futrell-Griggs M."/>
            <person name="Abernathy B."/>
            <person name="Du J."/>
            <person name="Tian Z."/>
            <person name="Zhu L."/>
            <person name="Gill N."/>
            <person name="Joshi T."/>
            <person name="Libault M."/>
            <person name="Sethuraman A."/>
            <person name="Zhang X.-C."/>
            <person name="Shinozaki K."/>
            <person name="Nguyen H.T."/>
            <person name="Wing R.A."/>
            <person name="Cregan P."/>
            <person name="Specht J."/>
            <person name="Grimwood J."/>
            <person name="Rokhsar D."/>
            <person name="Stacey G."/>
            <person name="Shoemaker R.C."/>
            <person name="Jackson S.A."/>
        </authorList>
    </citation>
    <scope>NUCLEOTIDE SEQUENCE</scope>
    <source>
        <strain evidence="8">cv. Williams 82</strain>
        <tissue evidence="7">Callus</tissue>
    </source>
</reference>
<dbReference type="PANTHER" id="PTHR23012:SF175">
    <property type="entry name" value="RING_FYVE_PHD ZINC FINGER SUPERFAMILY PROTEIN"/>
    <property type="match status" value="1"/>
</dbReference>
<dbReference type="AlphaFoldDB" id="A0A0R0K884"/>
<evidence type="ECO:0000256" key="5">
    <source>
        <dbReference type="SAM" id="Phobius"/>
    </source>
</evidence>